<proteinExistence type="predicted"/>
<name>A0A0A9XZM0_LYGHE</name>
<evidence type="ECO:0000256" key="1">
    <source>
        <dbReference type="SAM" id="MobiDB-lite"/>
    </source>
</evidence>
<reference evidence="2" key="2">
    <citation type="submission" date="2014-07" db="EMBL/GenBank/DDBJ databases">
        <authorList>
            <person name="Hull J."/>
        </authorList>
    </citation>
    <scope>NUCLEOTIDE SEQUENCE</scope>
</reference>
<evidence type="ECO:0000313" key="2">
    <source>
        <dbReference type="EMBL" id="JAG22715.1"/>
    </source>
</evidence>
<reference evidence="3" key="3">
    <citation type="journal article" date="2016" name="Gigascience">
        <title>De novo construction of an expanded transcriptome assembly for the western tarnished plant bug, Lygus hesperus.</title>
        <authorList>
            <person name="Tassone E.E."/>
            <person name="Geib S.M."/>
            <person name="Hall B."/>
            <person name="Fabrick J.A."/>
            <person name="Brent C.S."/>
            <person name="Hull J.J."/>
        </authorList>
    </citation>
    <scope>NUCLEOTIDE SEQUENCE</scope>
</reference>
<organism evidence="2">
    <name type="scientific">Lygus hesperus</name>
    <name type="common">Western plant bug</name>
    <dbReference type="NCBI Taxonomy" id="30085"/>
    <lineage>
        <taxon>Eukaryota</taxon>
        <taxon>Metazoa</taxon>
        <taxon>Ecdysozoa</taxon>
        <taxon>Arthropoda</taxon>
        <taxon>Hexapoda</taxon>
        <taxon>Insecta</taxon>
        <taxon>Pterygota</taxon>
        <taxon>Neoptera</taxon>
        <taxon>Paraneoptera</taxon>
        <taxon>Hemiptera</taxon>
        <taxon>Heteroptera</taxon>
        <taxon>Panheteroptera</taxon>
        <taxon>Cimicomorpha</taxon>
        <taxon>Miridae</taxon>
        <taxon>Mirini</taxon>
        <taxon>Lygus</taxon>
    </lineage>
</organism>
<sequence>MTAHSNVRLLPCTPANYHDTVCKATVATSASMTTMIKTVKSDSTLNANTNAARQDCNVLLNTIQAYPTGCSYMFVPDKECNDDEDSGSCSNSNDNIDNSNNDNKNIQNKNDDDNNLVRSKNNTDDETRELVENMEHCRLAS</sequence>
<dbReference type="AlphaFoldDB" id="A0A0A9XZM0"/>
<accession>A0A0A9XZM0</accession>
<dbReference type="EMBL" id="GBHO01020889">
    <property type="protein sequence ID" value="JAG22715.1"/>
    <property type="molecule type" value="Transcribed_RNA"/>
</dbReference>
<protein>
    <submittedName>
        <fullName evidence="2">Uncharacterized protein</fullName>
    </submittedName>
</protein>
<dbReference type="EMBL" id="GDHC01009327">
    <property type="protein sequence ID" value="JAQ09302.1"/>
    <property type="molecule type" value="Transcribed_RNA"/>
</dbReference>
<evidence type="ECO:0000313" key="3">
    <source>
        <dbReference type="EMBL" id="JAQ09302.1"/>
    </source>
</evidence>
<gene>
    <name evidence="2" type="ORF">CM83_28183</name>
    <name evidence="3" type="ORF">g.8538</name>
</gene>
<reference evidence="2" key="1">
    <citation type="journal article" date="2014" name="PLoS ONE">
        <title>Transcriptome-Based Identification of ABC Transporters in the Western Tarnished Plant Bug Lygus hesperus.</title>
        <authorList>
            <person name="Hull J.J."/>
            <person name="Chaney K."/>
            <person name="Geib S.M."/>
            <person name="Fabrick J.A."/>
            <person name="Brent C.S."/>
            <person name="Walsh D."/>
            <person name="Lavine L.C."/>
        </authorList>
    </citation>
    <scope>NUCLEOTIDE SEQUENCE</scope>
</reference>
<feature type="region of interest" description="Disordered" evidence="1">
    <location>
        <begin position="81"/>
        <end position="126"/>
    </location>
</feature>
<feature type="compositionally biased region" description="Low complexity" evidence="1">
    <location>
        <begin position="87"/>
        <end position="108"/>
    </location>
</feature>